<dbReference type="Proteomes" id="UP000018780">
    <property type="component" value="Chromosome"/>
</dbReference>
<keyword evidence="1" id="KW-0129">CBS domain</keyword>
<accession>V9VWX2</accession>
<keyword evidence="4" id="KW-1185">Reference proteome</keyword>
<dbReference type="GO" id="GO:0016301">
    <property type="term" value="F:kinase activity"/>
    <property type="evidence" value="ECO:0007669"/>
    <property type="project" value="UniProtKB-KW"/>
</dbReference>
<dbReference type="KEGG" id="lmd:METH_17705"/>
<feature type="domain" description="CBS" evidence="2">
    <location>
        <begin position="2"/>
        <end position="59"/>
    </location>
</feature>
<dbReference type="AlphaFoldDB" id="V9VWX2"/>
<dbReference type="SMART" id="SM00116">
    <property type="entry name" value="CBS"/>
    <property type="match status" value="1"/>
</dbReference>
<dbReference type="Pfam" id="PF00571">
    <property type="entry name" value="CBS"/>
    <property type="match status" value="1"/>
</dbReference>
<name>V9VWX2_9RHOB</name>
<dbReference type="STRING" id="999552.METH_17705"/>
<dbReference type="HOGENOM" id="CLU_040681_3_3_5"/>
<proteinExistence type="predicted"/>
<evidence type="ECO:0000256" key="1">
    <source>
        <dbReference type="PROSITE-ProRule" id="PRU00703"/>
    </source>
</evidence>
<dbReference type="Gene3D" id="3.10.580.10">
    <property type="entry name" value="CBS-domain"/>
    <property type="match status" value="1"/>
</dbReference>
<evidence type="ECO:0000313" key="3">
    <source>
        <dbReference type="EMBL" id="AHD02224.1"/>
    </source>
</evidence>
<dbReference type="EMBL" id="CP006773">
    <property type="protein sequence ID" value="AHD02224.1"/>
    <property type="molecule type" value="Genomic_DNA"/>
</dbReference>
<dbReference type="PATRIC" id="fig|999552.6.peg.3517"/>
<protein>
    <submittedName>
        <fullName evidence="3">Histidine kinase</fullName>
    </submittedName>
</protein>
<dbReference type="InterPro" id="IPR046342">
    <property type="entry name" value="CBS_dom_sf"/>
</dbReference>
<evidence type="ECO:0000313" key="4">
    <source>
        <dbReference type="Proteomes" id="UP000018780"/>
    </source>
</evidence>
<sequence>MMTKDVITCEVTDTVQRLELLMTQNNVRHIPITDAGAPVALISVIDVTRYRLSLAEGEMSQMRDFVSGGG</sequence>
<evidence type="ECO:0000259" key="2">
    <source>
        <dbReference type="PROSITE" id="PS51371"/>
    </source>
</evidence>
<dbReference type="PROSITE" id="PS51371">
    <property type="entry name" value="CBS"/>
    <property type="match status" value="1"/>
</dbReference>
<organism evidence="3 4">
    <name type="scientific">Leisingera methylohalidivorans DSM 14336</name>
    <dbReference type="NCBI Taxonomy" id="999552"/>
    <lineage>
        <taxon>Bacteria</taxon>
        <taxon>Pseudomonadati</taxon>
        <taxon>Pseudomonadota</taxon>
        <taxon>Alphaproteobacteria</taxon>
        <taxon>Rhodobacterales</taxon>
        <taxon>Roseobacteraceae</taxon>
        <taxon>Leisingera</taxon>
    </lineage>
</organism>
<dbReference type="InterPro" id="IPR000644">
    <property type="entry name" value="CBS_dom"/>
</dbReference>
<reference evidence="3 4" key="1">
    <citation type="submission" date="2013-09" db="EMBL/GenBank/DDBJ databases">
        <authorList>
            <consortium name="DOE Joint Genome Institute"/>
            <person name="Klenk H.-P."/>
            <person name="Huntemann M."/>
            <person name="Han J."/>
            <person name="Chen A."/>
            <person name="Kyrpides N."/>
            <person name="Mavromatis K."/>
            <person name="Markowitz V."/>
            <person name="Palaniappan K."/>
            <person name="Ivanova N."/>
            <person name="Schaumberg A."/>
            <person name="Pati A."/>
            <person name="Liolios K."/>
            <person name="Nordberg H.P."/>
            <person name="Cantor M.N."/>
            <person name="Hua S.X."/>
            <person name="Woyke T."/>
        </authorList>
    </citation>
    <scope>NUCLEOTIDE SEQUENCE [LARGE SCALE GENOMIC DNA]</scope>
    <source>
        <strain evidence="3 4">DSM 14336</strain>
    </source>
</reference>
<keyword evidence="3" id="KW-0418">Kinase</keyword>
<gene>
    <name evidence="3" type="ORF">METH_17705</name>
</gene>
<dbReference type="SUPFAM" id="SSF54631">
    <property type="entry name" value="CBS-domain pair"/>
    <property type="match status" value="1"/>
</dbReference>
<keyword evidence="3" id="KW-0808">Transferase</keyword>